<reference evidence="3" key="1">
    <citation type="journal article" date="2019" name="Int. J. Syst. Evol. Microbiol.">
        <title>The Global Catalogue of Microorganisms (GCM) 10K type strain sequencing project: providing services to taxonomists for standard genome sequencing and annotation.</title>
        <authorList>
            <consortium name="The Broad Institute Genomics Platform"/>
            <consortium name="The Broad Institute Genome Sequencing Center for Infectious Disease"/>
            <person name="Wu L."/>
            <person name="Ma J."/>
        </authorList>
    </citation>
    <scope>NUCLEOTIDE SEQUENCE [LARGE SCALE GENOMIC DNA]</scope>
    <source>
        <strain evidence="3">CCM 8725</strain>
    </source>
</reference>
<evidence type="ECO:0008006" key="4">
    <source>
        <dbReference type="Google" id="ProtNLM"/>
    </source>
</evidence>
<feature type="signal peptide" evidence="1">
    <location>
        <begin position="1"/>
        <end position="24"/>
    </location>
</feature>
<protein>
    <recommendedName>
        <fullName evidence="4">Lipoprotein</fullName>
    </recommendedName>
</protein>
<evidence type="ECO:0000313" key="2">
    <source>
        <dbReference type="EMBL" id="MFD2413685.1"/>
    </source>
</evidence>
<organism evidence="2 3">
    <name type="scientific">Paenibacillus rhizoplanae</name>
    <dbReference type="NCBI Taxonomy" id="1917181"/>
    <lineage>
        <taxon>Bacteria</taxon>
        <taxon>Bacillati</taxon>
        <taxon>Bacillota</taxon>
        <taxon>Bacilli</taxon>
        <taxon>Bacillales</taxon>
        <taxon>Paenibacillaceae</taxon>
        <taxon>Paenibacillus</taxon>
    </lineage>
</organism>
<gene>
    <name evidence="2" type="ORF">ACFSX3_27845</name>
</gene>
<keyword evidence="1" id="KW-0732">Signal</keyword>
<comment type="caution">
    <text evidence="2">The sequence shown here is derived from an EMBL/GenBank/DDBJ whole genome shotgun (WGS) entry which is preliminary data.</text>
</comment>
<name>A0ABW5FF82_9BACL</name>
<dbReference type="Proteomes" id="UP001597448">
    <property type="component" value="Unassembled WGS sequence"/>
</dbReference>
<evidence type="ECO:0000256" key="1">
    <source>
        <dbReference type="SAM" id="SignalP"/>
    </source>
</evidence>
<proteinExistence type="predicted"/>
<dbReference type="RefSeq" id="WP_209992520.1">
    <property type="nucleotide sequence ID" value="NZ_JBHSVQ010000001.1"/>
</dbReference>
<dbReference type="PROSITE" id="PS51257">
    <property type="entry name" value="PROKAR_LIPOPROTEIN"/>
    <property type="match status" value="1"/>
</dbReference>
<accession>A0ABW5FF82</accession>
<feature type="chain" id="PRO_5045733410" description="Lipoprotein" evidence="1">
    <location>
        <begin position="25"/>
        <end position="161"/>
    </location>
</feature>
<dbReference type="EMBL" id="JBHUKY010000077">
    <property type="protein sequence ID" value="MFD2413685.1"/>
    <property type="molecule type" value="Genomic_DNA"/>
</dbReference>
<sequence>MNRTRPTKLLLLFLFALLITSCQSSTEPSTGNNSNTGDWPSYTFEELVSNSDLVVYGEITDTKNLDGDPPSQESNLNVLKVLKGDETNKTISLKLTDPSYYVSSDSKYVMFLDSTGSYYTQKTYNSLLIEKNGVISSSLQGLSGEFTIDEVQNQISSVMAK</sequence>
<evidence type="ECO:0000313" key="3">
    <source>
        <dbReference type="Proteomes" id="UP001597448"/>
    </source>
</evidence>
<keyword evidence="3" id="KW-1185">Reference proteome</keyword>